<protein>
    <recommendedName>
        <fullName evidence="1">Peptidase S1 domain-containing protein</fullName>
    </recommendedName>
</protein>
<name>A0A6J4KAH4_9ACTN</name>
<dbReference type="PRINTS" id="PR00722">
    <property type="entry name" value="CHYMOTRYPSIN"/>
</dbReference>
<dbReference type="InterPro" id="IPR001254">
    <property type="entry name" value="Trypsin_dom"/>
</dbReference>
<dbReference type="GO" id="GO:0006508">
    <property type="term" value="P:proteolysis"/>
    <property type="evidence" value="ECO:0007669"/>
    <property type="project" value="InterPro"/>
</dbReference>
<dbReference type="SMART" id="SM00020">
    <property type="entry name" value="Tryp_SPc"/>
    <property type="match status" value="1"/>
</dbReference>
<dbReference type="SUPFAM" id="SSF50494">
    <property type="entry name" value="Trypsin-like serine proteases"/>
    <property type="match status" value="1"/>
</dbReference>
<gene>
    <name evidence="2" type="ORF">AVDCRST_MAG61-852</name>
</gene>
<reference evidence="2" key="1">
    <citation type="submission" date="2020-02" db="EMBL/GenBank/DDBJ databases">
        <authorList>
            <person name="Meier V. D."/>
        </authorList>
    </citation>
    <scope>NUCLEOTIDE SEQUENCE</scope>
    <source>
        <strain evidence="2">AVDCRST_MAG61</strain>
    </source>
</reference>
<dbReference type="Pfam" id="PF00089">
    <property type="entry name" value="Trypsin"/>
    <property type="match status" value="1"/>
</dbReference>
<dbReference type="InterPro" id="IPR009003">
    <property type="entry name" value="Peptidase_S1_PA"/>
</dbReference>
<dbReference type="GO" id="GO:0004252">
    <property type="term" value="F:serine-type endopeptidase activity"/>
    <property type="evidence" value="ECO:0007669"/>
    <property type="project" value="InterPro"/>
</dbReference>
<dbReference type="InterPro" id="IPR043504">
    <property type="entry name" value="Peptidase_S1_PA_chymotrypsin"/>
</dbReference>
<proteinExistence type="predicted"/>
<dbReference type="InterPro" id="IPR018114">
    <property type="entry name" value="TRYPSIN_HIS"/>
</dbReference>
<dbReference type="PROSITE" id="PS00134">
    <property type="entry name" value="TRYPSIN_HIS"/>
    <property type="match status" value="1"/>
</dbReference>
<accession>A0A6J4KAH4</accession>
<evidence type="ECO:0000313" key="2">
    <source>
        <dbReference type="EMBL" id="CAA9299819.1"/>
    </source>
</evidence>
<dbReference type="PROSITE" id="PS50240">
    <property type="entry name" value="TRYPSIN_DOM"/>
    <property type="match status" value="1"/>
</dbReference>
<evidence type="ECO:0000259" key="1">
    <source>
        <dbReference type="PROSITE" id="PS50240"/>
    </source>
</evidence>
<sequence>MSGENIGRTSQALVGGSQITPETQEIFGLVTLGTFCSGCLLRPQWVVTAAHCLEVDDADGNPIPDPNRPGQNVVLAANAVTVTANWGGGQTRQSRRIETFRPYDVALIELDAPFTTQAIPAGSTRMINDDQFPYFGSEGGMALTIFGRGINQFATATTPSSSDGQYRVGYATVNRTENERYWYASGTGDYIAGGDSGGPSFAWTLNGYALVGVHHLTSAEYAADKPRSGWMWVTATPEAADAPLRPLLEQLETVMGPATPAPPPAGFVGTFATGGPSADDQAIESVRHRASLAGERGFAAGFPNFHHARYGLDHVGGTIWIRAEGVEWRNPLLSELRVENPRDFGARMRAAAEYASANGHPGGLPTFLDADYGDGLRSGIFLLKPEVAEWRDVPIYNLNLHEADLADIGKRFRATNDYAFSEGYVGGFPNMFHATTTWFDPFRGGQQTGIVCGTVLLRAPLAQWQDVLLFRDPR</sequence>
<feature type="domain" description="Peptidase S1" evidence="1">
    <location>
        <begin position="13"/>
        <end position="236"/>
    </location>
</feature>
<dbReference type="InterPro" id="IPR001314">
    <property type="entry name" value="Peptidase_S1A"/>
</dbReference>
<dbReference type="Gene3D" id="2.40.10.10">
    <property type="entry name" value="Trypsin-like serine proteases"/>
    <property type="match status" value="1"/>
</dbReference>
<dbReference type="AlphaFoldDB" id="A0A6J4KAH4"/>
<dbReference type="EMBL" id="CADCTT010000131">
    <property type="protein sequence ID" value="CAA9299819.1"/>
    <property type="molecule type" value="Genomic_DNA"/>
</dbReference>
<organism evidence="2">
    <name type="scientific">uncultured Friedmanniella sp</name>
    <dbReference type="NCBI Taxonomy" id="335381"/>
    <lineage>
        <taxon>Bacteria</taxon>
        <taxon>Bacillati</taxon>
        <taxon>Actinomycetota</taxon>
        <taxon>Actinomycetes</taxon>
        <taxon>Propionibacteriales</taxon>
        <taxon>Nocardioidaceae</taxon>
        <taxon>Friedmanniella</taxon>
        <taxon>environmental samples</taxon>
    </lineage>
</organism>